<name>K7WK68_9VIRU</name>
<organism evidence="1 3">
    <name type="scientific">White spot syndrome virus</name>
    <dbReference type="NCBI Taxonomy" id="342409"/>
    <lineage>
        <taxon>Viruses</taxon>
        <taxon>Viruses incertae sedis</taxon>
        <taxon>Naldaviricetes</taxon>
        <taxon>Nimaviridae</taxon>
        <taxon>Whispovirus</taxon>
    </lineage>
</organism>
<dbReference type="Proteomes" id="UP000267516">
    <property type="component" value="Segment"/>
</dbReference>
<evidence type="ECO:0000313" key="2">
    <source>
        <dbReference type="EMBL" id="ATU83707.1"/>
    </source>
</evidence>
<proteinExistence type="predicted"/>
<sequence>MADWRVISVMPLMILLAAFKLLSLCLPPTVFLRPCSGTRGNLKEFRALKRPSMLNTRFSCLESPLITSAYCCQAFLAAELSLKKSANLPISKP</sequence>
<evidence type="ECO:0000313" key="3">
    <source>
        <dbReference type="Proteomes" id="UP000277283"/>
    </source>
</evidence>
<protein>
    <submittedName>
        <fullName evidence="2">ORF959</fullName>
    </submittedName>
    <submittedName>
        <fullName evidence="1">Wsv363</fullName>
    </submittedName>
</protein>
<reference evidence="2" key="3">
    <citation type="journal article" date="2018" name="Aquaculture">
        <title>Complete genome sequence of a white spot syndrome virus associated with a disease incursion in Australia.</title>
        <authorList>
            <person name="Oakey J."/>
            <person name="Smith C.S."/>
        </authorList>
    </citation>
    <scope>NUCLEOTIDE SEQUENCE [LARGE SCALE GENOMIC DNA]</scope>
    <source>
        <strain evidence="2">WSSV-AU</strain>
    </source>
</reference>
<dbReference type="Proteomes" id="UP000277283">
    <property type="component" value="Segment"/>
</dbReference>
<reference evidence="3" key="2">
    <citation type="submission" date="2012-08" db="EMBL/GenBank/DDBJ databases">
        <authorList>
            <person name="Choi T.-J."/>
        </authorList>
    </citation>
    <scope>NUCLEOTIDE SEQUENCE [LARGE SCALE GENOMIC DNA]</scope>
    <source>
        <strain evidence="3">K-LV1</strain>
    </source>
</reference>
<evidence type="ECO:0000313" key="1">
    <source>
        <dbReference type="EMBL" id="AFX59740.1"/>
    </source>
</evidence>
<accession>K7WK68</accession>
<dbReference type="EMBL" id="MF768985">
    <property type="protein sequence ID" value="ATU83707.1"/>
    <property type="molecule type" value="Genomic_DNA"/>
</dbReference>
<dbReference type="EMBL" id="JX515788">
    <property type="protein sequence ID" value="AFX59740.1"/>
    <property type="molecule type" value="Genomic_DNA"/>
</dbReference>
<gene>
    <name evidence="1" type="ORF">wssv_03630</name>
</gene>
<reference evidence="1" key="1">
    <citation type="submission" date="2012-08" db="EMBL/GenBank/DDBJ databases">
        <title>Cassytha pubescens and C. glabella (Lauraceae) are not disjunctly distributed between Australia and the Ryukyu Archipelago of Japan - evidence from morphological and molecular data.</title>
        <authorList>
            <person name="Kokubugata G."/>
            <person name="Nakamura K."/>
            <person name="Forster P.I."/>
            <person name="Wilson G.W."/>
            <person name="Holland A.E."/>
            <person name="Hirayama Y."/>
            <person name="Yokota M."/>
        </authorList>
    </citation>
    <scope>NUCLEOTIDE SEQUENCE</scope>
    <source>
        <strain evidence="1">K-LV1</strain>
    </source>
</reference>